<protein>
    <submittedName>
        <fullName evidence="3">Efflux RND transporter periplasmic adaptor subunit</fullName>
    </submittedName>
</protein>
<accession>A0A4Q7DJ86</accession>
<comment type="caution">
    <text evidence="3">The sequence shown here is derived from an EMBL/GenBank/DDBJ whole genome shotgun (WGS) entry which is preliminary data.</text>
</comment>
<organism evidence="3 4">
    <name type="scientific">Candidatus Finniella inopinata</name>
    <dbReference type="NCBI Taxonomy" id="1696036"/>
    <lineage>
        <taxon>Bacteria</taxon>
        <taxon>Pseudomonadati</taxon>
        <taxon>Pseudomonadota</taxon>
        <taxon>Alphaproteobacteria</taxon>
        <taxon>Holosporales</taxon>
        <taxon>Candidatus Paracaedibacteraceae</taxon>
        <taxon>Candidatus Finniella</taxon>
    </lineage>
</organism>
<dbReference type="PRINTS" id="PR01490">
    <property type="entry name" value="RTXTOXIND"/>
</dbReference>
<dbReference type="GO" id="GO:1990281">
    <property type="term" value="C:efflux pump complex"/>
    <property type="evidence" value="ECO:0007669"/>
    <property type="project" value="TreeGrafter"/>
</dbReference>
<dbReference type="NCBIfam" id="TIGR01730">
    <property type="entry name" value="RND_mfp"/>
    <property type="match status" value="1"/>
</dbReference>
<comment type="similarity">
    <text evidence="1">Belongs to the membrane fusion protein (MFP) (TC 8.A.1) family.</text>
</comment>
<dbReference type="InterPro" id="IPR006143">
    <property type="entry name" value="RND_pump_MFP"/>
</dbReference>
<dbReference type="SUPFAM" id="SSF111369">
    <property type="entry name" value="HlyD-like secretion proteins"/>
    <property type="match status" value="1"/>
</dbReference>
<evidence type="ECO:0000313" key="4">
    <source>
        <dbReference type="Proteomes" id="UP000293550"/>
    </source>
</evidence>
<dbReference type="AlphaFoldDB" id="A0A4Q7DJ86"/>
<reference evidence="3 4" key="1">
    <citation type="submission" date="2018-10" db="EMBL/GenBank/DDBJ databases">
        <title>An updated phylogeny of the Alphaproteobacteria reveals that the parasitic Rickettsiales and Holosporales have independent origins.</title>
        <authorList>
            <person name="Munoz-Gomez S.A."/>
            <person name="Hess S."/>
            <person name="Burger G."/>
            <person name="Lang B.F."/>
            <person name="Susko E."/>
            <person name="Slamovits C.H."/>
            <person name="Roger A.J."/>
        </authorList>
    </citation>
    <scope>NUCLEOTIDE SEQUENCE [LARGE SCALE GENOMIC DNA]</scope>
    <source>
        <strain evidence="3">HOLO01</strain>
    </source>
</reference>
<dbReference type="RefSeq" id="WP_130153957.1">
    <property type="nucleotide sequence ID" value="NZ_SCFB01000005.1"/>
</dbReference>
<gene>
    <name evidence="3" type="ORF">EQU50_04515</name>
</gene>
<dbReference type="PANTHER" id="PTHR30469:SF15">
    <property type="entry name" value="HLYD FAMILY OF SECRETION PROTEINS"/>
    <property type="match status" value="1"/>
</dbReference>
<dbReference type="InterPro" id="IPR058647">
    <property type="entry name" value="BSH_CzcB-like"/>
</dbReference>
<evidence type="ECO:0000259" key="2">
    <source>
        <dbReference type="Pfam" id="PF25973"/>
    </source>
</evidence>
<evidence type="ECO:0000256" key="1">
    <source>
        <dbReference type="ARBA" id="ARBA00009477"/>
    </source>
</evidence>
<dbReference type="Pfam" id="PF25973">
    <property type="entry name" value="BSH_CzcB"/>
    <property type="match status" value="1"/>
</dbReference>
<dbReference type="PANTHER" id="PTHR30469">
    <property type="entry name" value="MULTIDRUG RESISTANCE PROTEIN MDTA"/>
    <property type="match status" value="1"/>
</dbReference>
<dbReference type="Gene3D" id="2.40.50.100">
    <property type="match status" value="1"/>
</dbReference>
<dbReference type="Gene3D" id="1.10.287.470">
    <property type="entry name" value="Helix hairpin bin"/>
    <property type="match status" value="1"/>
</dbReference>
<proteinExistence type="inferred from homology"/>
<keyword evidence="4" id="KW-1185">Reference proteome</keyword>
<feature type="domain" description="CzcB-like barrel-sandwich hybrid" evidence="2">
    <location>
        <begin position="72"/>
        <end position="216"/>
    </location>
</feature>
<dbReference type="OrthoDB" id="9785187at2"/>
<dbReference type="Proteomes" id="UP000293550">
    <property type="component" value="Unassembled WGS sequence"/>
</dbReference>
<name>A0A4Q7DJ86_9PROT</name>
<dbReference type="Gene3D" id="2.40.30.170">
    <property type="match status" value="1"/>
</dbReference>
<dbReference type="GO" id="GO:0015562">
    <property type="term" value="F:efflux transmembrane transporter activity"/>
    <property type="evidence" value="ECO:0007669"/>
    <property type="project" value="TreeGrafter"/>
</dbReference>
<evidence type="ECO:0000313" key="3">
    <source>
        <dbReference type="EMBL" id="RZI46205.1"/>
    </source>
</evidence>
<sequence>MNVKELIMFFRTNLIAVFGLLGLIGAIVYTFTLGRPAVMPPNQLTIPPSSPFTHNIAAKGLIEANTQNINIGSFVPGVVDQVMVKEGDRVKKGDFLFCLDQRTETTQLALDQKDLESAKYSVDVAKADFAEANDQYGRAKNLRTGVVSLEELKKREFSVQRTQAQLNLEDAKLQSAQEKVSLSRISLEKLTVKSPIDGLVLKVRIRPGEYINQTTQTLSPLTIGNPYPLHVRVQIDENDTWRLDPKAKVIAVLRSNQATTFPLTFIRLEPYAQPKQNLSGDSRELIDTRIVEIIYKIEGDFPSLLIGQQVDVFIEAQQE</sequence>
<dbReference type="EMBL" id="SCFB01000005">
    <property type="protein sequence ID" value="RZI46205.1"/>
    <property type="molecule type" value="Genomic_DNA"/>
</dbReference>